<dbReference type="InterPro" id="IPR001254">
    <property type="entry name" value="Trypsin_dom"/>
</dbReference>
<accession>A0A8S4EN42</accession>
<keyword evidence="7" id="KW-1015">Disulfide bond</keyword>
<evidence type="ECO:0000256" key="9">
    <source>
        <dbReference type="ARBA" id="ARBA00038868"/>
    </source>
</evidence>
<evidence type="ECO:0000256" key="8">
    <source>
        <dbReference type="ARBA" id="ARBA00036320"/>
    </source>
</evidence>
<evidence type="ECO:0000256" key="1">
    <source>
        <dbReference type="ARBA" id="ARBA00004613"/>
    </source>
</evidence>
<dbReference type="SMART" id="SM00020">
    <property type="entry name" value="Tryp_SPc"/>
    <property type="match status" value="1"/>
</dbReference>
<comment type="subcellular location">
    <subcellularLocation>
        <location evidence="1">Secreted</location>
    </subcellularLocation>
</comment>
<evidence type="ECO:0000256" key="3">
    <source>
        <dbReference type="ARBA" id="ARBA00022525"/>
    </source>
</evidence>
<reference evidence="13" key="1">
    <citation type="submission" date="2020-11" db="EMBL/GenBank/DDBJ databases">
        <authorList>
            <person name="Whiteford S."/>
        </authorList>
    </citation>
    <scope>NUCLEOTIDE SEQUENCE</scope>
</reference>
<dbReference type="GO" id="GO:0005576">
    <property type="term" value="C:extracellular region"/>
    <property type="evidence" value="ECO:0007669"/>
    <property type="project" value="UniProtKB-SubCell"/>
</dbReference>
<keyword evidence="3" id="KW-0964">Secreted</keyword>
<dbReference type="InterPro" id="IPR033116">
    <property type="entry name" value="TRYPSIN_SER"/>
</dbReference>
<evidence type="ECO:0000256" key="5">
    <source>
        <dbReference type="ARBA" id="ARBA00022801"/>
    </source>
</evidence>
<evidence type="ECO:0000313" key="14">
    <source>
        <dbReference type="Proteomes" id="UP000653454"/>
    </source>
</evidence>
<dbReference type="InterPro" id="IPR043504">
    <property type="entry name" value="Peptidase_S1_PA_chymotrypsin"/>
</dbReference>
<dbReference type="GO" id="GO:0004252">
    <property type="term" value="F:serine-type endopeptidase activity"/>
    <property type="evidence" value="ECO:0007669"/>
    <property type="project" value="UniProtKB-EC"/>
</dbReference>
<comment type="catalytic activity">
    <reaction evidence="8">
        <text>Preferential cleavage: Arg-|-Xaa, Lys-|-Xaa.</text>
        <dbReference type="EC" id="3.4.21.4"/>
    </reaction>
</comment>
<gene>
    <name evidence="13" type="ORF">PLXY2_LOCUS5998</name>
</gene>
<dbReference type="EMBL" id="CAJHNJ030000018">
    <property type="protein sequence ID" value="CAG9116347.1"/>
    <property type="molecule type" value="Genomic_DNA"/>
</dbReference>
<dbReference type="CDD" id="cd00190">
    <property type="entry name" value="Tryp_SPc"/>
    <property type="match status" value="1"/>
</dbReference>
<feature type="chain" id="PRO_5035943107" description="trypsin" evidence="11">
    <location>
        <begin position="17"/>
        <end position="255"/>
    </location>
</feature>
<evidence type="ECO:0000256" key="6">
    <source>
        <dbReference type="ARBA" id="ARBA00022825"/>
    </source>
</evidence>
<dbReference type="InterPro" id="IPR001314">
    <property type="entry name" value="Peptidase_S1A"/>
</dbReference>
<dbReference type="Gene3D" id="2.40.10.10">
    <property type="entry name" value="Trypsin-like serine proteases"/>
    <property type="match status" value="1"/>
</dbReference>
<protein>
    <recommendedName>
        <fullName evidence="9">trypsin</fullName>
        <ecNumber evidence="9">3.4.21.4</ecNumber>
    </recommendedName>
</protein>
<dbReference type="PROSITE" id="PS50240">
    <property type="entry name" value="TRYPSIN_DOM"/>
    <property type="match status" value="1"/>
</dbReference>
<dbReference type="EC" id="3.4.21.4" evidence="9"/>
<dbReference type="FunFam" id="2.40.10.10:FF:000047">
    <property type="entry name" value="Trypsin eta"/>
    <property type="match status" value="1"/>
</dbReference>
<feature type="signal peptide" evidence="11">
    <location>
        <begin position="1"/>
        <end position="16"/>
    </location>
</feature>
<dbReference type="InterPro" id="IPR050430">
    <property type="entry name" value="Peptidase_S1"/>
</dbReference>
<comment type="caution">
    <text evidence="13">The sequence shown here is derived from an EMBL/GenBank/DDBJ whole genome shotgun (WGS) entry which is preliminary data.</text>
</comment>
<dbReference type="InterPro" id="IPR018114">
    <property type="entry name" value="TRYPSIN_HIS"/>
</dbReference>
<dbReference type="PROSITE" id="PS00134">
    <property type="entry name" value="TRYPSIN_HIS"/>
    <property type="match status" value="1"/>
</dbReference>
<evidence type="ECO:0000259" key="12">
    <source>
        <dbReference type="PROSITE" id="PS50240"/>
    </source>
</evidence>
<dbReference type="PANTHER" id="PTHR24276">
    <property type="entry name" value="POLYSERASE-RELATED"/>
    <property type="match status" value="1"/>
</dbReference>
<keyword evidence="6 10" id="KW-0720">Serine protease</keyword>
<keyword evidence="4 10" id="KW-0645">Protease</keyword>
<dbReference type="PRINTS" id="PR00722">
    <property type="entry name" value="CHYMOTRYPSIN"/>
</dbReference>
<name>A0A8S4EN42_PLUXY</name>
<keyword evidence="14" id="KW-1185">Reference proteome</keyword>
<organism evidence="13 14">
    <name type="scientific">Plutella xylostella</name>
    <name type="common">Diamondback moth</name>
    <name type="synonym">Plutella maculipennis</name>
    <dbReference type="NCBI Taxonomy" id="51655"/>
    <lineage>
        <taxon>Eukaryota</taxon>
        <taxon>Metazoa</taxon>
        <taxon>Ecdysozoa</taxon>
        <taxon>Arthropoda</taxon>
        <taxon>Hexapoda</taxon>
        <taxon>Insecta</taxon>
        <taxon>Pterygota</taxon>
        <taxon>Neoptera</taxon>
        <taxon>Endopterygota</taxon>
        <taxon>Lepidoptera</taxon>
        <taxon>Glossata</taxon>
        <taxon>Ditrysia</taxon>
        <taxon>Yponomeutoidea</taxon>
        <taxon>Plutellidae</taxon>
        <taxon>Plutella</taxon>
    </lineage>
</organism>
<feature type="domain" description="Peptidase S1" evidence="12">
    <location>
        <begin position="24"/>
        <end position="255"/>
    </location>
</feature>
<evidence type="ECO:0000256" key="2">
    <source>
        <dbReference type="ARBA" id="ARBA00007664"/>
    </source>
</evidence>
<evidence type="ECO:0000256" key="10">
    <source>
        <dbReference type="RuleBase" id="RU363034"/>
    </source>
</evidence>
<dbReference type="AlphaFoldDB" id="A0A8S4EN42"/>
<dbReference type="PANTHER" id="PTHR24276:SF98">
    <property type="entry name" value="FI18310P1-RELATED"/>
    <property type="match status" value="1"/>
</dbReference>
<evidence type="ECO:0000256" key="11">
    <source>
        <dbReference type="SAM" id="SignalP"/>
    </source>
</evidence>
<dbReference type="GO" id="GO:0016485">
    <property type="term" value="P:protein processing"/>
    <property type="evidence" value="ECO:0007669"/>
    <property type="project" value="UniProtKB-ARBA"/>
</dbReference>
<comment type="similarity">
    <text evidence="2">Belongs to the peptidase S1 family.</text>
</comment>
<dbReference type="Proteomes" id="UP000653454">
    <property type="component" value="Unassembled WGS sequence"/>
</dbReference>
<keyword evidence="11" id="KW-0732">Signal</keyword>
<keyword evidence="5 10" id="KW-0378">Hydrolase</keyword>
<sequence>MVTWAVLLLTATVASAAVPRTNRIVGGEPTTVETYPSIVQLDFLGTWTGAWSQSCAATIITPKTAVSAAHCTENVSTSSRRIRAGSSNRNSGGIIINLEYYRNHPEYRQQTRYDADICILVLAQSLSFTPAIQQAPINAQGSELPDGSAVIHAGWGTTSSGGSSSSILRDVTIYTINNSVCANRYRTGVTQNMICAGILDVGGKDACQGDSGGPLYFNKILVGVVSWGRGCADAYYPGVSTKVSSYSDWIRNNAV</sequence>
<evidence type="ECO:0000313" key="13">
    <source>
        <dbReference type="EMBL" id="CAG9116347.1"/>
    </source>
</evidence>
<evidence type="ECO:0000256" key="7">
    <source>
        <dbReference type="ARBA" id="ARBA00023157"/>
    </source>
</evidence>
<evidence type="ECO:0000256" key="4">
    <source>
        <dbReference type="ARBA" id="ARBA00022670"/>
    </source>
</evidence>
<proteinExistence type="inferred from homology"/>
<dbReference type="Pfam" id="PF00089">
    <property type="entry name" value="Trypsin"/>
    <property type="match status" value="1"/>
</dbReference>
<dbReference type="SUPFAM" id="SSF50494">
    <property type="entry name" value="Trypsin-like serine proteases"/>
    <property type="match status" value="1"/>
</dbReference>
<dbReference type="InterPro" id="IPR009003">
    <property type="entry name" value="Peptidase_S1_PA"/>
</dbReference>
<dbReference type="PROSITE" id="PS00135">
    <property type="entry name" value="TRYPSIN_SER"/>
    <property type="match status" value="1"/>
</dbReference>